<reference evidence="2 3" key="2">
    <citation type="journal article" date="2017" name="Sci. Rep.">
        <title>A mobile pathogenicity chromosome in Fusarium oxysporum for infection of multiple cucurbit species.</title>
        <authorList>
            <person name="van Dam P."/>
            <person name="Fokkens L."/>
            <person name="Ayukawa Y."/>
            <person name="van der Gragt M."/>
            <person name="Ter Horst A."/>
            <person name="Brankovics B."/>
            <person name="Houterman P.M."/>
            <person name="Arie T."/>
            <person name="Rep M."/>
        </authorList>
    </citation>
    <scope>NUCLEOTIDE SEQUENCE [LARGE SCALE GENOMIC DNA]</scope>
    <source>
        <strain evidence="2 3">Forc016</strain>
    </source>
</reference>
<feature type="domain" description="Cupin type-2" evidence="1">
    <location>
        <begin position="67"/>
        <end position="114"/>
    </location>
</feature>
<dbReference type="InterPro" id="IPR011051">
    <property type="entry name" value="RmlC_Cupin_sf"/>
</dbReference>
<reference evidence="2 3" key="1">
    <citation type="journal article" date="2016" name="Environ. Microbiol.">
        <title>Effector profiles distinguish formae speciales of Fusarium oxysporum.</title>
        <authorList>
            <person name="van Dam P."/>
            <person name="Fokkens L."/>
            <person name="Schmidt S.M."/>
            <person name="Linmans J.H."/>
            <person name="Kistler H.C."/>
            <person name="Ma L.J."/>
            <person name="Rep M."/>
        </authorList>
    </citation>
    <scope>NUCLEOTIDE SEQUENCE [LARGE SCALE GENOMIC DNA]</scope>
    <source>
        <strain evidence="2 3">Forc016</strain>
    </source>
</reference>
<evidence type="ECO:0000313" key="3">
    <source>
        <dbReference type="Proteomes" id="UP000219602"/>
    </source>
</evidence>
<dbReference type="PANTHER" id="PTHR36440">
    <property type="entry name" value="PUTATIVE (AFU_ORTHOLOGUE AFUA_8G07350)-RELATED"/>
    <property type="match status" value="1"/>
</dbReference>
<dbReference type="EMBL" id="MABQ02000014">
    <property type="protein sequence ID" value="PCD21139.1"/>
    <property type="molecule type" value="Genomic_DNA"/>
</dbReference>
<proteinExistence type="predicted"/>
<organism evidence="2 3">
    <name type="scientific">Fusarium oxysporum f. sp. radicis-cucumerinum</name>
    <dbReference type="NCBI Taxonomy" id="327505"/>
    <lineage>
        <taxon>Eukaryota</taxon>
        <taxon>Fungi</taxon>
        <taxon>Dikarya</taxon>
        <taxon>Ascomycota</taxon>
        <taxon>Pezizomycotina</taxon>
        <taxon>Sordariomycetes</taxon>
        <taxon>Hypocreomycetidae</taxon>
        <taxon>Hypocreales</taxon>
        <taxon>Nectriaceae</taxon>
        <taxon>Fusarium</taxon>
        <taxon>Fusarium oxysporum species complex</taxon>
    </lineage>
</organism>
<dbReference type="CDD" id="cd02215">
    <property type="entry name" value="cupin_QDO_N_C"/>
    <property type="match status" value="1"/>
</dbReference>
<dbReference type="PANTHER" id="PTHR36440:SF1">
    <property type="entry name" value="PUTATIVE (AFU_ORTHOLOGUE AFUA_8G07350)-RELATED"/>
    <property type="match status" value="1"/>
</dbReference>
<gene>
    <name evidence="2" type="ORF">AU210_016565</name>
</gene>
<evidence type="ECO:0000259" key="1">
    <source>
        <dbReference type="Pfam" id="PF07883"/>
    </source>
</evidence>
<protein>
    <recommendedName>
        <fullName evidence="1">Cupin type-2 domain-containing protein</fullName>
    </recommendedName>
</protein>
<dbReference type="Gene3D" id="2.60.120.10">
    <property type="entry name" value="Jelly Rolls"/>
    <property type="match status" value="2"/>
</dbReference>
<dbReference type="InterPro" id="IPR013096">
    <property type="entry name" value="Cupin_2"/>
</dbReference>
<sequence length="357" mass="39571">MERLLAPPSYTGDESHTGKPYVVQSYAGENVYIAGSPSSVRYVVTGKETNDKVMILTSGGQAFPFNVPAHYHQVTHHDFLCVKGQLKVWLDDRCKILNPGDYACVAPGVVHAYQFLADHTELFGIITPSGFEDMFRVFGQNYDAPLWPDHDHKAARETLEGGAKASAGEFDVIPCPNHVLVEAEPMSDEYDSTLPGNQTAYYLRNGTGPSAVLGGTVVRQYVRRAESANRFSLGTIEGSQYFETQVLTGGFQFPDIDHCFYVNDGFLELKADGSDPTRLGPTEVAWLPAGTKFEIKPVSQYVKIYIYSQPGGLVDLLYEAGKETPHLTKNSFLPQDPVAYDRKELSYLESKFNFKLL</sequence>
<evidence type="ECO:0000313" key="2">
    <source>
        <dbReference type="EMBL" id="PCD21139.1"/>
    </source>
</evidence>
<dbReference type="Proteomes" id="UP000219602">
    <property type="component" value="Unassembled WGS sequence"/>
</dbReference>
<dbReference type="InterPro" id="IPR053146">
    <property type="entry name" value="QDO-like"/>
</dbReference>
<accession>A0A2H3G7T2</accession>
<dbReference type="AlphaFoldDB" id="A0A2H3G7T2"/>
<dbReference type="Pfam" id="PF07883">
    <property type="entry name" value="Cupin_2"/>
    <property type="match status" value="1"/>
</dbReference>
<dbReference type="SUPFAM" id="SSF51182">
    <property type="entry name" value="RmlC-like cupins"/>
    <property type="match status" value="2"/>
</dbReference>
<comment type="caution">
    <text evidence="2">The sequence shown here is derived from an EMBL/GenBank/DDBJ whole genome shotgun (WGS) entry which is preliminary data.</text>
</comment>
<dbReference type="InterPro" id="IPR014710">
    <property type="entry name" value="RmlC-like_jellyroll"/>
</dbReference>
<dbReference type="STRING" id="327505.A0A2H3G7T2"/>
<name>A0A2H3G7T2_FUSOX</name>